<dbReference type="Proteomes" id="UP000260828">
    <property type="component" value="Unassembled WGS sequence"/>
</dbReference>
<evidence type="ECO:0000313" key="3">
    <source>
        <dbReference type="EMBL" id="CUP18884.1"/>
    </source>
</evidence>
<sequence>MKKVAVISASSKICNQEKGSNRFCYLAEFLTRAGFQVDLIASTFQHMEKKQRLDTDVNVNDLPYGVVQIYEPGYPKNIDLKRIKSHQILAKSLKKHLENHGDYDLIYCAIPPNNVAAVAAKYAQTAKIPFIVDVEDLWPEAMELVFGFPVLKDLLFYPFKRDARTVFAAADGVVGTSQEYADRPFRDKTQARFKEVVYVGNELAAFDQGVLDNRDTVAKPDDEFWVTYAGTLGASYDIKTMILAGKELKNRGYDKIRMIVLGDGPTRKELEALDDQIGAGTKFLGYCPYPYMAAVLTCSDIVLNSFVKKAPQSIVTKIGDYLASGRPMINTCSSPEFRNMVDSEGFGVNVEAEDAGVLADAVEQLYLNPEMRQVMGQKARVLAEQKFDRPRIYQKIVDMINELIPQ</sequence>
<dbReference type="InterPro" id="IPR028098">
    <property type="entry name" value="Glyco_trans_4-like_N"/>
</dbReference>
<evidence type="ECO:0000313" key="6">
    <source>
        <dbReference type="Proteomes" id="UP000260828"/>
    </source>
</evidence>
<evidence type="ECO:0000259" key="2">
    <source>
        <dbReference type="Pfam" id="PF13439"/>
    </source>
</evidence>
<dbReference type="OrthoDB" id="9802525at2"/>
<gene>
    <name evidence="4" type="ORF">DXC40_05705</name>
    <name evidence="3" type="ORF">ERS852551_00026</name>
</gene>
<dbReference type="Pfam" id="PF13439">
    <property type="entry name" value="Glyco_transf_4"/>
    <property type="match status" value="1"/>
</dbReference>
<dbReference type="Gene3D" id="3.40.50.2000">
    <property type="entry name" value="Glycogen Phosphorylase B"/>
    <property type="match status" value="2"/>
</dbReference>
<reference evidence="4 6" key="2">
    <citation type="submission" date="2018-08" db="EMBL/GenBank/DDBJ databases">
        <title>A genome reference for cultivated species of the human gut microbiota.</title>
        <authorList>
            <person name="Zou Y."/>
            <person name="Xue W."/>
            <person name="Luo G."/>
        </authorList>
    </citation>
    <scope>NUCLEOTIDE SEQUENCE [LARGE SCALE GENOMIC DNA]</scope>
    <source>
        <strain evidence="4 6">TF05-12AC</strain>
    </source>
</reference>
<dbReference type="GO" id="GO:0016757">
    <property type="term" value="F:glycosyltransferase activity"/>
    <property type="evidence" value="ECO:0007669"/>
    <property type="project" value="InterPro"/>
</dbReference>
<feature type="domain" description="Glycosyl transferase family 1" evidence="1">
    <location>
        <begin position="213"/>
        <end position="380"/>
    </location>
</feature>
<dbReference type="EMBL" id="QVME01000002">
    <property type="protein sequence ID" value="RGE68789.1"/>
    <property type="molecule type" value="Genomic_DNA"/>
</dbReference>
<dbReference type="Proteomes" id="UP000095765">
    <property type="component" value="Unassembled WGS sequence"/>
</dbReference>
<feature type="domain" description="Glycosyltransferase subfamily 4-like N-terminal" evidence="2">
    <location>
        <begin position="24"/>
        <end position="182"/>
    </location>
</feature>
<reference evidence="3 5" key="1">
    <citation type="submission" date="2015-09" db="EMBL/GenBank/DDBJ databases">
        <authorList>
            <consortium name="Pathogen Informatics"/>
        </authorList>
    </citation>
    <scope>NUCLEOTIDE SEQUENCE [LARGE SCALE GENOMIC DNA]</scope>
    <source>
        <strain evidence="3 5">2789STDY5834939</strain>
    </source>
</reference>
<dbReference type="Pfam" id="PF00534">
    <property type="entry name" value="Glycos_transf_1"/>
    <property type="match status" value="1"/>
</dbReference>
<dbReference type="CDD" id="cd03794">
    <property type="entry name" value="GT4_WbuB-like"/>
    <property type="match status" value="1"/>
</dbReference>
<accession>A0A174L2R2</accession>
<dbReference type="SUPFAM" id="SSF53756">
    <property type="entry name" value="UDP-Glycosyltransferase/glycogen phosphorylase"/>
    <property type="match status" value="1"/>
</dbReference>
<dbReference type="AlphaFoldDB" id="A0A174L2R2"/>
<organism evidence="3 5">
    <name type="scientific">Anaerotruncus colihominis</name>
    <dbReference type="NCBI Taxonomy" id="169435"/>
    <lineage>
        <taxon>Bacteria</taxon>
        <taxon>Bacillati</taxon>
        <taxon>Bacillota</taxon>
        <taxon>Clostridia</taxon>
        <taxon>Eubacteriales</taxon>
        <taxon>Oscillospiraceae</taxon>
        <taxon>Anaerotruncus</taxon>
    </lineage>
</organism>
<dbReference type="PANTHER" id="PTHR45947">
    <property type="entry name" value="SULFOQUINOVOSYL TRANSFERASE SQD2"/>
    <property type="match status" value="1"/>
</dbReference>
<name>A0A174L2R2_9FIRM</name>
<dbReference type="InterPro" id="IPR050194">
    <property type="entry name" value="Glycosyltransferase_grp1"/>
</dbReference>
<dbReference type="InterPro" id="IPR001296">
    <property type="entry name" value="Glyco_trans_1"/>
</dbReference>
<dbReference type="EMBL" id="CZBE01000001">
    <property type="protein sequence ID" value="CUP18884.1"/>
    <property type="molecule type" value="Genomic_DNA"/>
</dbReference>
<evidence type="ECO:0000313" key="5">
    <source>
        <dbReference type="Proteomes" id="UP000095765"/>
    </source>
</evidence>
<dbReference type="RefSeq" id="WP_055243620.1">
    <property type="nucleotide sequence ID" value="NZ_CABIWA010000002.1"/>
</dbReference>
<proteinExistence type="predicted"/>
<evidence type="ECO:0000259" key="1">
    <source>
        <dbReference type="Pfam" id="PF00534"/>
    </source>
</evidence>
<evidence type="ECO:0000313" key="4">
    <source>
        <dbReference type="EMBL" id="RGE68789.1"/>
    </source>
</evidence>
<dbReference type="PANTHER" id="PTHR45947:SF3">
    <property type="entry name" value="SULFOQUINOVOSYL TRANSFERASE SQD2"/>
    <property type="match status" value="1"/>
</dbReference>
<keyword evidence="3" id="KW-0808">Transferase</keyword>
<protein>
    <submittedName>
        <fullName evidence="4">Glycosyltransferase WbuB</fullName>
    </submittedName>
    <submittedName>
        <fullName evidence="3">Putative glycosyl transferase</fullName>
    </submittedName>
</protein>